<comment type="caution">
    <text evidence="1">The sequence shown here is derived from an EMBL/GenBank/DDBJ whole genome shotgun (WGS) entry which is preliminary data.</text>
</comment>
<accession>A0ABT0C8S2</accession>
<evidence type="ECO:0000313" key="2">
    <source>
        <dbReference type="Proteomes" id="UP000830835"/>
    </source>
</evidence>
<sequence length="133" mass="15349">MLYLARVYKKGLFGQAELQLLAYQTPDRIWSAVRKPETVTSSEASAYNVGVLLLVEVSEERRVQRVEEAAMKLVEMLHSLSQAGSLMDLSEIESWRQSLTRQSQELSRREAEVAARQDQLEQWEINLRQRQSP</sequence>
<gene>
    <name evidence="1" type="ORF">JX360_04620</name>
</gene>
<name>A0ABT0C8S2_THEVL</name>
<evidence type="ECO:0000313" key="1">
    <source>
        <dbReference type="EMBL" id="MCJ2542193.1"/>
    </source>
</evidence>
<dbReference type="Proteomes" id="UP000830835">
    <property type="component" value="Unassembled WGS sequence"/>
</dbReference>
<organism evidence="1 2">
    <name type="scientific">Thermostichus vulcanus str. 'Rupite'</name>
    <dbReference type="NCBI Taxonomy" id="2813851"/>
    <lineage>
        <taxon>Bacteria</taxon>
        <taxon>Bacillati</taxon>
        <taxon>Cyanobacteriota</taxon>
        <taxon>Cyanophyceae</taxon>
        <taxon>Thermostichales</taxon>
        <taxon>Thermostichaceae</taxon>
        <taxon>Thermostichus</taxon>
    </lineage>
</organism>
<dbReference type="EMBL" id="JAFIRA010000007">
    <property type="protein sequence ID" value="MCJ2542193.1"/>
    <property type="molecule type" value="Genomic_DNA"/>
</dbReference>
<reference evidence="1" key="1">
    <citation type="submission" date="2021-02" db="EMBL/GenBank/DDBJ databases">
        <title>The CRISPR/cas machinery reduction and long-range gene transfer in the hot spring cyanobacterium Synechococcus.</title>
        <authorList>
            <person name="Dvorak P."/>
            <person name="Jahodarova E."/>
            <person name="Hasler P."/>
            <person name="Poulickova A."/>
        </authorList>
    </citation>
    <scope>NUCLEOTIDE SEQUENCE</scope>
    <source>
        <strain evidence="1">Rupite</strain>
    </source>
</reference>
<dbReference type="RefSeq" id="WP_244349422.1">
    <property type="nucleotide sequence ID" value="NZ_JAFIRA010000007.1"/>
</dbReference>
<keyword evidence="2" id="KW-1185">Reference proteome</keyword>
<proteinExistence type="predicted"/>
<protein>
    <submittedName>
        <fullName evidence="1">Uncharacterized protein</fullName>
    </submittedName>
</protein>